<protein>
    <submittedName>
        <fullName evidence="2">Uncharacterized protein</fullName>
    </submittedName>
</protein>
<proteinExistence type="predicted"/>
<dbReference type="AlphaFoldDB" id="A0ABD1Y2I2"/>
<accession>A0ABD1Y2I2</accession>
<comment type="caution">
    <text evidence="2">The sequence shown here is derived from an EMBL/GenBank/DDBJ whole genome shotgun (WGS) entry which is preliminary data.</text>
</comment>
<feature type="compositionally biased region" description="Basic and acidic residues" evidence="1">
    <location>
        <begin position="25"/>
        <end position="45"/>
    </location>
</feature>
<organism evidence="2 3">
    <name type="scientific">Riccia fluitans</name>
    <dbReference type="NCBI Taxonomy" id="41844"/>
    <lineage>
        <taxon>Eukaryota</taxon>
        <taxon>Viridiplantae</taxon>
        <taxon>Streptophyta</taxon>
        <taxon>Embryophyta</taxon>
        <taxon>Marchantiophyta</taxon>
        <taxon>Marchantiopsida</taxon>
        <taxon>Marchantiidae</taxon>
        <taxon>Marchantiales</taxon>
        <taxon>Ricciaceae</taxon>
        <taxon>Riccia</taxon>
    </lineage>
</organism>
<evidence type="ECO:0000313" key="3">
    <source>
        <dbReference type="Proteomes" id="UP001605036"/>
    </source>
</evidence>
<feature type="region of interest" description="Disordered" evidence="1">
    <location>
        <begin position="1"/>
        <end position="67"/>
    </location>
</feature>
<reference evidence="2 3" key="1">
    <citation type="submission" date="2024-09" db="EMBL/GenBank/DDBJ databases">
        <title>Chromosome-scale assembly of Riccia fluitans.</title>
        <authorList>
            <person name="Paukszto L."/>
            <person name="Sawicki J."/>
            <person name="Karawczyk K."/>
            <person name="Piernik-Szablinska J."/>
            <person name="Szczecinska M."/>
            <person name="Mazdziarz M."/>
        </authorList>
    </citation>
    <scope>NUCLEOTIDE SEQUENCE [LARGE SCALE GENOMIC DNA]</scope>
    <source>
        <strain evidence="2">Rf_01</strain>
        <tissue evidence="2">Aerial parts of the thallus</tissue>
    </source>
</reference>
<feature type="compositionally biased region" description="Basic and acidic residues" evidence="1">
    <location>
        <begin position="1"/>
        <end position="16"/>
    </location>
</feature>
<gene>
    <name evidence="2" type="ORF">R1flu_001171</name>
</gene>
<keyword evidence="3" id="KW-1185">Reference proteome</keyword>
<sequence>MPIQGDRRKELPEGRRCPNAALGDTEYRKSDQDGQGRGSQRKDSEEGTLPYIGTKSSRNQDSEHTTSLKAQQNFKCCIQDARKRKSTRITLPVSESLKCRSGKQGRKIIIKAVGKVKLRKIFVSSSLSDQNEDAEKPLCYDSNGLKGRRKSASICRMSAEQYYILEPFHTLSYQGLEYLESCLSFESILDKLETAGEDPSQSRSRAVALRLLLRLPTQLPGELQGSPTSSGNRTIHSRVHLSAKGKHYRVLTPRCDTTIVQQLGRNSAVVLLQKFLRGRAKMISMEKTKGRWEESYDELNGFHHCYKPKGMRSGMDLDTTITEKVIVRTLIGDFLGVTLEPLVISTPTSTPKTGKRRTTVKSR</sequence>
<name>A0ABD1Y2I2_9MARC</name>
<dbReference type="EMBL" id="JBHFFA010000006">
    <property type="protein sequence ID" value="KAL2620966.1"/>
    <property type="molecule type" value="Genomic_DNA"/>
</dbReference>
<evidence type="ECO:0000256" key="1">
    <source>
        <dbReference type="SAM" id="MobiDB-lite"/>
    </source>
</evidence>
<dbReference type="Proteomes" id="UP001605036">
    <property type="component" value="Unassembled WGS sequence"/>
</dbReference>
<evidence type="ECO:0000313" key="2">
    <source>
        <dbReference type="EMBL" id="KAL2620966.1"/>
    </source>
</evidence>